<dbReference type="EMBL" id="AVPF01000033">
    <property type="protein sequence ID" value="KGX86164.1"/>
    <property type="molecule type" value="Genomic_DNA"/>
</dbReference>
<keyword evidence="1" id="KW-0472">Membrane</keyword>
<keyword evidence="1" id="KW-0812">Transmembrane</keyword>
<gene>
    <name evidence="2" type="ORF">N783_12650</name>
</gene>
<keyword evidence="3" id="KW-1185">Reference proteome</keyword>
<reference evidence="2 3" key="1">
    <citation type="submission" date="2013-08" db="EMBL/GenBank/DDBJ databases">
        <authorList>
            <person name="Huang J."/>
            <person name="Wang G."/>
        </authorList>
    </citation>
    <scope>NUCLEOTIDE SEQUENCE [LARGE SCALE GENOMIC DNA]</scope>
    <source>
        <strain evidence="2 3">BH030004</strain>
    </source>
</reference>
<dbReference type="Pfam" id="PF14147">
    <property type="entry name" value="Spore_YhaL"/>
    <property type="match status" value="1"/>
</dbReference>
<dbReference type="InterPro" id="IPR025428">
    <property type="entry name" value="Spore_YhaL"/>
</dbReference>
<evidence type="ECO:0000313" key="2">
    <source>
        <dbReference type="EMBL" id="KGX86164.1"/>
    </source>
</evidence>
<comment type="caution">
    <text evidence="2">The sequence shown here is derived from an EMBL/GenBank/DDBJ whole genome shotgun (WGS) entry which is preliminary data.</text>
</comment>
<dbReference type="OrthoDB" id="2454520at2"/>
<sequence length="58" mass="6826">MVAGIPLWTIALVLLIIFCGYMALRAIREDYKQEQEYIEREGKVYMDRIQEARSTRSS</sequence>
<accession>A0A0A5G2A2</accession>
<dbReference type="Proteomes" id="UP000030403">
    <property type="component" value="Unassembled WGS sequence"/>
</dbReference>
<evidence type="ECO:0000313" key="3">
    <source>
        <dbReference type="Proteomes" id="UP000030403"/>
    </source>
</evidence>
<proteinExistence type="predicted"/>
<dbReference type="RefSeq" id="WP_081673002.1">
    <property type="nucleotide sequence ID" value="NZ_AULJ01000048.1"/>
</dbReference>
<evidence type="ECO:0008006" key="4">
    <source>
        <dbReference type="Google" id="ProtNLM"/>
    </source>
</evidence>
<feature type="transmembrane region" description="Helical" evidence="1">
    <location>
        <begin position="6"/>
        <end position="24"/>
    </location>
</feature>
<evidence type="ECO:0000256" key="1">
    <source>
        <dbReference type="SAM" id="Phobius"/>
    </source>
</evidence>
<dbReference type="eggNOG" id="ENOG50331Z5">
    <property type="taxonomic scope" value="Bacteria"/>
</dbReference>
<protein>
    <recommendedName>
        <fullName evidence="4">SigE-dependent sporulation protein</fullName>
    </recommendedName>
</protein>
<organism evidence="2 3">
    <name type="scientific">Pontibacillus marinus BH030004 = DSM 16465</name>
    <dbReference type="NCBI Taxonomy" id="1385511"/>
    <lineage>
        <taxon>Bacteria</taxon>
        <taxon>Bacillati</taxon>
        <taxon>Bacillota</taxon>
        <taxon>Bacilli</taxon>
        <taxon>Bacillales</taxon>
        <taxon>Bacillaceae</taxon>
        <taxon>Pontibacillus</taxon>
    </lineage>
</organism>
<keyword evidence="1" id="KW-1133">Transmembrane helix</keyword>
<dbReference type="AlphaFoldDB" id="A0A0A5G2A2"/>
<name>A0A0A5G2A2_9BACI</name>